<comment type="caution">
    <text evidence="1">The sequence shown here is derived from an EMBL/GenBank/DDBJ whole genome shotgun (WGS) entry which is preliminary data.</text>
</comment>
<dbReference type="EMBL" id="JALQCW010000069">
    <property type="protein sequence ID" value="MCK9800708.1"/>
    <property type="molecule type" value="Genomic_DNA"/>
</dbReference>
<proteinExistence type="predicted"/>
<organism evidence="1 2">
    <name type="scientific">Pseudomonas morbosilactucae</name>
    <dbReference type="NCBI Taxonomy" id="2938197"/>
    <lineage>
        <taxon>Bacteria</taxon>
        <taxon>Pseudomonadati</taxon>
        <taxon>Pseudomonadota</taxon>
        <taxon>Gammaproteobacteria</taxon>
        <taxon>Pseudomonadales</taxon>
        <taxon>Pseudomonadaceae</taxon>
        <taxon>Pseudomonas</taxon>
    </lineage>
</organism>
<dbReference type="Proteomes" id="UP001155059">
    <property type="component" value="Unassembled WGS sequence"/>
</dbReference>
<dbReference type="AlphaFoldDB" id="A0A9X2C8Q7"/>
<sequence>MPKPIPEARWTLSIPLRLIEARYGPGNFDDAGDELCACVAELGSYACHFDFDSRHPNPWYHVLVLSVPGLPAALVEPLLARVRALDLLS</sequence>
<evidence type="ECO:0000313" key="1">
    <source>
        <dbReference type="EMBL" id="MCK9800708.1"/>
    </source>
</evidence>
<reference evidence="1 2" key="2">
    <citation type="journal article" date="2023" name="Plant Pathol.">
        <title>Dismantling and reorganizing Pseudomonas marginalis sensu#lato.</title>
        <authorList>
            <person name="Sawada H."/>
            <person name="Fujikawa T."/>
            <person name="Satou M."/>
        </authorList>
    </citation>
    <scope>NUCLEOTIDE SEQUENCE [LARGE SCALE GENOMIC DNA]</scope>
    <source>
        <strain evidence="1 2">MAFF 302030</strain>
    </source>
</reference>
<name>A0A9X2C8Q7_9PSED</name>
<reference evidence="1 2" key="1">
    <citation type="journal article" date="2022" name="Int. J. Syst. Evol. Microbiol.">
        <title>Pseudomonas aegrilactucae sp. nov. and Pseudomonas morbosilactucae sp. nov., pathogens causing bacterial rot of lettuce in Japan.</title>
        <authorList>
            <person name="Sawada H."/>
            <person name="Fujikawa T."/>
            <person name="Satou M."/>
        </authorList>
    </citation>
    <scope>NUCLEOTIDE SEQUENCE [LARGE SCALE GENOMIC DNA]</scope>
    <source>
        <strain evidence="1 2">MAFF 302030</strain>
    </source>
</reference>
<evidence type="ECO:0000313" key="2">
    <source>
        <dbReference type="Proteomes" id="UP001155059"/>
    </source>
</evidence>
<gene>
    <name evidence="1" type="ORF">M1B34_24245</name>
</gene>
<dbReference type="RefSeq" id="WP_268266417.1">
    <property type="nucleotide sequence ID" value="NZ_JALQCW010000069.1"/>
</dbReference>
<protein>
    <submittedName>
        <fullName evidence="1">Uncharacterized protein</fullName>
    </submittedName>
</protein>
<accession>A0A9X2C8Q7</accession>